<dbReference type="Pfam" id="PF23741">
    <property type="entry name" value="DUF7164"/>
    <property type="match status" value="2"/>
</dbReference>
<dbReference type="InterPro" id="IPR055588">
    <property type="entry name" value="DUF7164"/>
</dbReference>
<evidence type="ECO:0000256" key="1">
    <source>
        <dbReference type="SAM" id="Phobius"/>
    </source>
</evidence>
<evidence type="ECO:0000313" key="4">
    <source>
        <dbReference type="EMBL" id="VFT86169.1"/>
    </source>
</evidence>
<reference evidence="3" key="2">
    <citation type="submission" date="2019-06" db="EMBL/GenBank/DDBJ databases">
        <title>Genomics analysis of Aphanomyces spp. identifies a new class of oomycete effector associated with host adaptation.</title>
        <authorList>
            <person name="Gaulin E."/>
        </authorList>
    </citation>
    <scope>NUCLEOTIDE SEQUENCE</scope>
    <source>
        <strain evidence="3">CBS 578.67</strain>
    </source>
</reference>
<keyword evidence="1" id="KW-0472">Membrane</keyword>
<feature type="domain" description="DUF7164" evidence="2">
    <location>
        <begin position="422"/>
        <end position="635"/>
    </location>
</feature>
<dbReference type="EMBL" id="CAADRA010005156">
    <property type="protein sequence ID" value="VFT86169.1"/>
    <property type="molecule type" value="Genomic_DNA"/>
</dbReference>
<dbReference type="Proteomes" id="UP000332933">
    <property type="component" value="Unassembled WGS sequence"/>
</dbReference>
<feature type="domain" description="DUF7164" evidence="2">
    <location>
        <begin position="103"/>
        <end position="410"/>
    </location>
</feature>
<feature type="transmembrane region" description="Helical" evidence="1">
    <location>
        <begin position="27"/>
        <end position="47"/>
    </location>
</feature>
<organism evidence="4 5">
    <name type="scientific">Aphanomyces stellatus</name>
    <dbReference type="NCBI Taxonomy" id="120398"/>
    <lineage>
        <taxon>Eukaryota</taxon>
        <taxon>Sar</taxon>
        <taxon>Stramenopiles</taxon>
        <taxon>Oomycota</taxon>
        <taxon>Saprolegniomycetes</taxon>
        <taxon>Saprolegniales</taxon>
        <taxon>Verrucalvaceae</taxon>
        <taxon>Aphanomyces</taxon>
    </lineage>
</organism>
<protein>
    <submittedName>
        <fullName evidence="4">Aste57867_9287 protein</fullName>
    </submittedName>
</protein>
<keyword evidence="1" id="KW-0812">Transmembrane</keyword>
<accession>A0A485KMT7</accession>
<reference evidence="4 5" key="1">
    <citation type="submission" date="2019-03" db="EMBL/GenBank/DDBJ databases">
        <authorList>
            <person name="Gaulin E."/>
            <person name="Dumas B."/>
        </authorList>
    </citation>
    <scope>NUCLEOTIDE SEQUENCE [LARGE SCALE GENOMIC DNA]</scope>
    <source>
        <strain evidence="4">CBS 568.67</strain>
    </source>
</reference>
<proteinExistence type="predicted"/>
<name>A0A485KMT7_9STRA</name>
<dbReference type="OrthoDB" id="330499at2759"/>
<evidence type="ECO:0000259" key="2">
    <source>
        <dbReference type="Pfam" id="PF23741"/>
    </source>
</evidence>
<gene>
    <name evidence="4" type="primary">Aste57867_9287</name>
    <name evidence="3" type="ORF">As57867_009251</name>
    <name evidence="4" type="ORF">ASTE57867_9287</name>
</gene>
<sequence length="731" mass="81322">MSVSSTLGDDDCSLLVPRRPSLVRSPLRRLVAVGVVALYVCVGLFVIDSVALLNAVSWGRAAHFVATTDTNATTAVASDDDNQVDEFDDDDALDDVLAPPASDTVAIVAYVPGTKPEYIGQANHLLFASWNYSCHHVNRTTRNRTDLVFFAHASILDELPPTCRRLKLATYAVDKHQRIVKDQCYVIEHSPPTDDFWHRNKFMHSLTYLAIPAHRPLLASYARLLRTDLDCAITPAFLTYRPDKFVVGKGGYMYDETKPQLLQLVRDLNLTHQGLFNIGSTWFGNATLILDLIPHMLDVAKFILTSPVYGVEKGWPLWHVPVTSMYAGEITVNHFVPAANLLINDETFDVNAVDGTAIATLYHIHCWPSVYQGYFDKWAFKRGEYTTEKYPRASLDTSIVRDYIMTMALYESPVVVDPTPSSIDNVAVVAYVADTKAVLHATKMLWASWDNARRKVTTKRPRADLIFFIAPSVVGRMPPSCVRLDPAHPAFMVSDVLHHIDDQCVVIVYPPPIVDGVAPDASRDTFWDGHAFMHNTTYLAEPMYRSLLTSYKRLLRTDVDCAITPAFLTTAAATHLVVGTGQTMVEPTHSELLHVASLVNLTHRGRVNLGSTWFGNATLIVDLVPHILDIAKVLMTSHDSYPLAAISTYASELALNHYLPNEAITIHDSRLDVPCMTDQPIDGVFHLHCWPDDAQSVLFDSLASRKDAYTTALLDPTVVRDYMLVLALHAD</sequence>
<evidence type="ECO:0000313" key="3">
    <source>
        <dbReference type="EMBL" id="KAF0700159.1"/>
    </source>
</evidence>
<dbReference type="EMBL" id="VJMH01005135">
    <property type="protein sequence ID" value="KAF0700159.1"/>
    <property type="molecule type" value="Genomic_DNA"/>
</dbReference>
<keyword evidence="5" id="KW-1185">Reference proteome</keyword>
<dbReference type="AlphaFoldDB" id="A0A485KMT7"/>
<evidence type="ECO:0000313" key="5">
    <source>
        <dbReference type="Proteomes" id="UP000332933"/>
    </source>
</evidence>
<keyword evidence="1" id="KW-1133">Transmembrane helix</keyword>